<feature type="transmembrane region" description="Helical" evidence="1">
    <location>
        <begin position="175"/>
        <end position="192"/>
    </location>
</feature>
<dbReference type="SUPFAM" id="SSF48317">
    <property type="entry name" value="Acid phosphatase/Vanadium-dependent haloperoxidase"/>
    <property type="match status" value="1"/>
</dbReference>
<evidence type="ECO:0000256" key="1">
    <source>
        <dbReference type="SAM" id="Phobius"/>
    </source>
</evidence>
<dbReference type="CDD" id="cd03396">
    <property type="entry name" value="PAP2_like_6"/>
    <property type="match status" value="1"/>
</dbReference>
<dbReference type="AlphaFoldDB" id="A0A0N0WTK8"/>
<keyword evidence="1" id="KW-0472">Membrane</keyword>
<evidence type="ECO:0000313" key="3">
    <source>
        <dbReference type="EMBL" id="RMV39887.1"/>
    </source>
</evidence>
<dbReference type="InterPro" id="IPR036938">
    <property type="entry name" value="PAP2/HPO_sf"/>
</dbReference>
<dbReference type="EMBL" id="RBUQ01000098">
    <property type="protein sequence ID" value="RMV39887.1"/>
    <property type="molecule type" value="Genomic_DNA"/>
</dbReference>
<gene>
    <name evidence="3" type="ORF">ALP13_100720</name>
</gene>
<name>A0A0N0WTK8_PSEYM</name>
<dbReference type="RefSeq" id="WP_005764348.1">
    <property type="nucleotide sequence ID" value="NZ_JAEVFP010000040.1"/>
</dbReference>
<feature type="transmembrane region" description="Helical" evidence="1">
    <location>
        <begin position="118"/>
        <end position="135"/>
    </location>
</feature>
<feature type="transmembrane region" description="Helical" evidence="1">
    <location>
        <begin position="7"/>
        <end position="27"/>
    </location>
</feature>
<keyword evidence="1" id="KW-0812">Transmembrane</keyword>
<accession>A0A0N0WTK8</accession>
<keyword evidence="1" id="KW-1133">Transmembrane helix</keyword>
<dbReference type="InterPro" id="IPR000326">
    <property type="entry name" value="PAP2/HPO"/>
</dbReference>
<comment type="caution">
    <text evidence="3">The sequence shown here is derived from an EMBL/GenBank/DDBJ whole genome shotgun (WGS) entry which is preliminary data.</text>
</comment>
<organism evidence="3 4">
    <name type="scientific">Pseudomonas syringae pv. maculicola</name>
    <dbReference type="NCBI Taxonomy" id="59511"/>
    <lineage>
        <taxon>Bacteria</taxon>
        <taxon>Pseudomonadati</taxon>
        <taxon>Pseudomonadota</taxon>
        <taxon>Gammaproteobacteria</taxon>
        <taxon>Pseudomonadales</taxon>
        <taxon>Pseudomonadaceae</taxon>
        <taxon>Pseudomonas</taxon>
    </lineage>
</organism>
<protein>
    <submittedName>
        <fullName evidence="3">PAP2 super protein</fullName>
    </submittedName>
</protein>
<feature type="transmembrane region" description="Helical" evidence="1">
    <location>
        <begin position="231"/>
        <end position="251"/>
    </location>
</feature>
<feature type="transmembrane region" description="Helical" evidence="1">
    <location>
        <begin position="204"/>
        <end position="225"/>
    </location>
</feature>
<dbReference type="Gene3D" id="1.20.144.10">
    <property type="entry name" value="Phosphatidic acid phosphatase type 2/haloperoxidase"/>
    <property type="match status" value="1"/>
</dbReference>
<feature type="transmembrane region" description="Helical" evidence="1">
    <location>
        <begin position="69"/>
        <end position="87"/>
    </location>
</feature>
<reference evidence="3 4" key="1">
    <citation type="submission" date="2018-08" db="EMBL/GenBank/DDBJ databases">
        <title>Recombination of ecologically and evolutionarily significant loci maintains genetic cohesion in the Pseudomonas syringae species complex.</title>
        <authorList>
            <person name="Dillon M."/>
            <person name="Thakur S."/>
            <person name="Almeida R.N.D."/>
            <person name="Weir B.S."/>
            <person name="Guttman D.S."/>
        </authorList>
    </citation>
    <scope>NUCLEOTIDE SEQUENCE [LARGE SCALE GENOMIC DNA]</scope>
    <source>
        <strain evidence="3 4">ICMP 11281</strain>
    </source>
</reference>
<evidence type="ECO:0000259" key="2">
    <source>
        <dbReference type="Pfam" id="PF01569"/>
    </source>
</evidence>
<feature type="domain" description="Phosphatidic acid phosphatase type 2/haloperoxidase" evidence="2">
    <location>
        <begin position="119"/>
        <end position="249"/>
    </location>
</feature>
<evidence type="ECO:0000313" key="4">
    <source>
        <dbReference type="Proteomes" id="UP000271631"/>
    </source>
</evidence>
<proteinExistence type="predicted"/>
<dbReference type="Pfam" id="PF01569">
    <property type="entry name" value="PAP2"/>
    <property type="match status" value="1"/>
</dbReference>
<sequence>MHSEKSGFYAWNFGLPIAIALLTFVVFDLTSLDVAISNWLYYPLQVFPFEHDRLFENLTHRWPRIIPDWTGEAAVIGLVLSFIWPLLKPGRNDRMIGLLETVRVAPLLRFTAGHRRDLLFIVVSFAVITGMIHFFKSHTSIYCPVETTLYGGTMEKKEWFENFSLFHEAGAGRCWPGGHASGGFTMVALYFVARRYRWRHAKAVLYASTVLGAIYGTTRVVQGWHFMSHTFWAGVIVWLSALLVALAFYGWRQLAQPLDMATAYEKSFAKKSPVST</sequence>
<dbReference type="Proteomes" id="UP000271631">
    <property type="component" value="Unassembled WGS sequence"/>
</dbReference>